<dbReference type="InterPro" id="IPR050190">
    <property type="entry name" value="UPF0213_domain"/>
</dbReference>
<dbReference type="Proteomes" id="UP000262878">
    <property type="component" value="Unassembled WGS sequence"/>
</dbReference>
<gene>
    <name evidence="3" type="ORF">DCR58_08325</name>
</gene>
<dbReference type="EMBL" id="DMUP01000196">
    <property type="protein sequence ID" value="HAR56774.1"/>
    <property type="molecule type" value="Genomic_DNA"/>
</dbReference>
<dbReference type="PROSITE" id="PS50164">
    <property type="entry name" value="GIY_YIG"/>
    <property type="match status" value="1"/>
</dbReference>
<dbReference type="STRING" id="314276.OS145_09665"/>
<comment type="similarity">
    <text evidence="1">Belongs to the UPF0213 family.</text>
</comment>
<reference evidence="3 4" key="1">
    <citation type="journal article" date="2018" name="Nat. Biotechnol.">
        <title>A standardized bacterial taxonomy based on genome phylogeny substantially revises the tree of life.</title>
        <authorList>
            <person name="Parks D.H."/>
            <person name="Chuvochina M."/>
            <person name="Waite D.W."/>
            <person name="Rinke C."/>
            <person name="Skarshewski A."/>
            <person name="Chaumeil P.A."/>
            <person name="Hugenholtz P."/>
        </authorList>
    </citation>
    <scope>NUCLEOTIDE SEQUENCE [LARGE SCALE GENOMIC DNA]</scope>
    <source>
        <strain evidence="3">UBA9360</strain>
    </source>
</reference>
<evidence type="ECO:0000313" key="4">
    <source>
        <dbReference type="Proteomes" id="UP000262878"/>
    </source>
</evidence>
<comment type="caution">
    <text evidence="3">The sequence shown here is derived from an EMBL/GenBank/DDBJ whole genome shotgun (WGS) entry which is preliminary data.</text>
</comment>
<organism evidence="3 4">
    <name type="scientific">Idiomarina baltica</name>
    <dbReference type="NCBI Taxonomy" id="190892"/>
    <lineage>
        <taxon>Bacteria</taxon>
        <taxon>Pseudomonadati</taxon>
        <taxon>Pseudomonadota</taxon>
        <taxon>Gammaproteobacteria</taxon>
        <taxon>Alteromonadales</taxon>
        <taxon>Idiomarinaceae</taxon>
        <taxon>Idiomarina</taxon>
    </lineage>
</organism>
<dbReference type="SUPFAM" id="SSF82771">
    <property type="entry name" value="GIY-YIG endonuclease"/>
    <property type="match status" value="1"/>
</dbReference>
<dbReference type="Pfam" id="PF01541">
    <property type="entry name" value="GIY-YIG"/>
    <property type="match status" value="1"/>
</dbReference>
<protein>
    <recommendedName>
        <fullName evidence="2">GIY-YIG domain-containing protein</fullName>
    </recommendedName>
</protein>
<dbReference type="CDD" id="cd10456">
    <property type="entry name" value="GIY-YIG_UPF0213"/>
    <property type="match status" value="1"/>
</dbReference>
<dbReference type="InterPro" id="IPR035901">
    <property type="entry name" value="GIY-YIG_endonuc_sf"/>
</dbReference>
<feature type="domain" description="GIY-YIG" evidence="2">
    <location>
        <begin position="20"/>
        <end position="97"/>
    </location>
</feature>
<evidence type="ECO:0000259" key="2">
    <source>
        <dbReference type="PROSITE" id="PS50164"/>
    </source>
</evidence>
<evidence type="ECO:0000256" key="1">
    <source>
        <dbReference type="ARBA" id="ARBA00007435"/>
    </source>
</evidence>
<dbReference type="PANTHER" id="PTHR34477">
    <property type="entry name" value="UPF0213 PROTEIN YHBQ"/>
    <property type="match status" value="1"/>
</dbReference>
<name>A0A348WQG2_9GAMM</name>
<accession>A0A348WQG2</accession>
<dbReference type="AlphaFoldDB" id="A0A348WQG2"/>
<dbReference type="PANTHER" id="PTHR34477:SF1">
    <property type="entry name" value="UPF0213 PROTEIN YHBQ"/>
    <property type="match status" value="1"/>
</dbReference>
<dbReference type="InterPro" id="IPR000305">
    <property type="entry name" value="GIY-YIG_endonuc"/>
</dbReference>
<dbReference type="Gene3D" id="3.40.1440.10">
    <property type="entry name" value="GIY-YIG endonuclease"/>
    <property type="match status" value="1"/>
</dbReference>
<evidence type="ECO:0000313" key="3">
    <source>
        <dbReference type="EMBL" id="HAR56774.1"/>
    </source>
</evidence>
<proteinExistence type="inferred from homology"/>
<sequence>MCESIEIGNKTLNFKPEPEARWYVYMVECGDRSLYTGVTTCLERRIRQHNGELSGGARYTQSRRPVVLSWRQGPFSKTRACQLEAQLKQLSRADKRKLISL</sequence>